<organism evidence="1 2">
    <name type="scientific">Kitasatospora cathayae</name>
    <dbReference type="NCBI Taxonomy" id="3004092"/>
    <lineage>
        <taxon>Bacteria</taxon>
        <taxon>Bacillati</taxon>
        <taxon>Actinomycetota</taxon>
        <taxon>Actinomycetes</taxon>
        <taxon>Kitasatosporales</taxon>
        <taxon>Streptomycetaceae</taxon>
        <taxon>Kitasatospora</taxon>
    </lineage>
</organism>
<reference evidence="1 2" key="1">
    <citation type="submission" date="2022-12" db="EMBL/GenBank/DDBJ databases">
        <title>HUAS 3-15.</title>
        <authorList>
            <person name="Mo P."/>
        </authorList>
    </citation>
    <scope>NUCLEOTIDE SEQUENCE [LARGE SCALE GENOMIC DNA]</scope>
    <source>
        <strain evidence="1 2">HUAS 3-15</strain>
        <plasmid evidence="1 2">punmamed4</plasmid>
    </source>
</reference>
<dbReference type="RefSeq" id="WP_270151954.1">
    <property type="nucleotide sequence ID" value="NZ_CP115453.1"/>
</dbReference>
<sequence>MDLTPIAWPFKTGVNSLGEPIEELWLPDPANPQDLIDHAFEIPYGLPVTWLQDDQGDEIAFMALGHHARNWRRLVATANRHMRHEYGWANLLDDTTPGVLSSLRRPTETWVAFAIPLDHSAVPVTLLDLKAALDNPDRLRRLAADLRFQIADLQAQLAEHAAR</sequence>
<evidence type="ECO:0000313" key="1">
    <source>
        <dbReference type="EMBL" id="WBP92205.1"/>
    </source>
</evidence>
<proteinExistence type="predicted"/>
<evidence type="ECO:0000313" key="2">
    <source>
        <dbReference type="Proteomes" id="UP001212821"/>
    </source>
</evidence>
<geneLocation type="plasmid" evidence="1 2">
    <name>punmamed4</name>
</geneLocation>
<dbReference type="Proteomes" id="UP001212821">
    <property type="component" value="Plasmid punmamed4"/>
</dbReference>
<gene>
    <name evidence="1" type="ORF">O1G21_41085</name>
</gene>
<keyword evidence="2" id="KW-1185">Reference proteome</keyword>
<accession>A0ABY7QH87</accession>
<name>A0ABY7QH87_9ACTN</name>
<protein>
    <submittedName>
        <fullName evidence="1">Uncharacterized protein</fullName>
    </submittedName>
</protein>
<dbReference type="EMBL" id="CP115453">
    <property type="protein sequence ID" value="WBP92205.1"/>
    <property type="molecule type" value="Genomic_DNA"/>
</dbReference>
<keyword evidence="1" id="KW-0614">Plasmid</keyword>